<dbReference type="RefSeq" id="WP_159808349.1">
    <property type="nucleotide sequence ID" value="NZ_BLJE01000003.1"/>
</dbReference>
<dbReference type="OrthoDB" id="7360198at2"/>
<reference evidence="1 2" key="1">
    <citation type="submission" date="2019-12" db="EMBL/GenBank/DDBJ databases">
        <title>Litoreibacter badius sp. nov., a novel bacteriochlorophyll a-containing bacterium in the genus Litoreibacter.</title>
        <authorList>
            <person name="Kanamuro M."/>
            <person name="Takabe Y."/>
            <person name="Mori K."/>
            <person name="Takaichi S."/>
            <person name="Hanada S."/>
        </authorList>
    </citation>
    <scope>NUCLEOTIDE SEQUENCE [LARGE SCALE GENOMIC DNA]</scope>
    <source>
        <strain evidence="1 2">K6</strain>
    </source>
</reference>
<accession>A0A6N6JHP2</accession>
<keyword evidence="2" id="KW-1185">Reference proteome</keyword>
<organism evidence="1 2">
    <name type="scientific">Litoreibacter roseus</name>
    <dbReference type="NCBI Taxonomy" id="2601869"/>
    <lineage>
        <taxon>Bacteria</taxon>
        <taxon>Pseudomonadati</taxon>
        <taxon>Pseudomonadota</taxon>
        <taxon>Alphaproteobacteria</taxon>
        <taxon>Rhodobacterales</taxon>
        <taxon>Roseobacteraceae</taxon>
        <taxon>Litoreibacter</taxon>
    </lineage>
</organism>
<name>A0A6N6JHP2_9RHOB</name>
<comment type="caution">
    <text evidence="1">The sequence shown here is derived from an EMBL/GenBank/DDBJ whole genome shotgun (WGS) entry which is preliminary data.</text>
</comment>
<sequence length="116" mass="12610">MRSLTALLIGIGLTGGAGAQEWEPLRGVTVEIALTDRVLQYEGATQKFFASGRTLYTSVRDSWGYSAVRGDAYCSQWPPSDGWACYKVERATTATGDVTLRFLSEDGSSTEGLYLE</sequence>
<proteinExistence type="predicted"/>
<dbReference type="EMBL" id="BLJE01000003">
    <property type="protein sequence ID" value="GFE65851.1"/>
    <property type="molecule type" value="Genomic_DNA"/>
</dbReference>
<protein>
    <submittedName>
        <fullName evidence="1">Uncharacterized protein</fullName>
    </submittedName>
</protein>
<gene>
    <name evidence="1" type="ORF">KIN_29250</name>
</gene>
<evidence type="ECO:0000313" key="1">
    <source>
        <dbReference type="EMBL" id="GFE65851.1"/>
    </source>
</evidence>
<evidence type="ECO:0000313" key="2">
    <source>
        <dbReference type="Proteomes" id="UP000436822"/>
    </source>
</evidence>
<dbReference type="Proteomes" id="UP000436822">
    <property type="component" value="Unassembled WGS sequence"/>
</dbReference>
<dbReference type="AlphaFoldDB" id="A0A6N6JHP2"/>